<dbReference type="PROSITE" id="PS50048">
    <property type="entry name" value="ZN2_CY6_FUNGAL_2"/>
    <property type="match status" value="1"/>
</dbReference>
<sequence length="729" mass="82658">MDRDTRPRQRRRVRVVPEGARVRASRACTSCRRLKEKCDGNQPCARCRRTKRTCEFTTAEAHPPPAKAEDFERVRLLEQLAVHFLGPVSLDTSSLRHIIDRIGKKPGDNSNDFELSIENELNDLTLEEEHDAVKLISPSTAHYSGDFSHWRFSQRVRRLVDEHLDGIHPSNESVDKAREMQVLEYWRATQLQSTGSHVLNTLDYLPTRRVANNYFQYYFQYAQTNTFFVDPIWLRTKLDILYTQPTHLNTADSPWVCTVLMVLATGFQFAHMAEGSFTAPLLYATSEEDQLQNRDASRVFYRMSTMLVPDIITSASMESVQACLLLAHYTLPLDTHGLAYTYLGLAMKLAIQNGMHCKYAGGDLDQWTIEMRNRLWWSTYSLERRISVLHGRPTSIVPSEMDADLPQDIDILQSIEYPFSFQNALTLIHMTNDLSDVSQAITKLTRCPKSLQSTHFRNVLDKHEKFYVSWKAALETVGDPLHSLPSPRARVHLKLYFNIFEIFIGRPFMFTNTKQSHLAHSNSQDQFPSSQRASTRALLVDTAIKAAHQAIELLHNLNQSTGLARASYIEFSACRAALLILLAQSLNEQSAQLNTTIALGMGLIRLMVSGNIQSAKAEVSVIEALEEAICRLHARRKSHDHNGLVSVQLDHSQEQNNYVQFEDWTSLWDDLGRGMTQNFPGDDFAISLQLSALPESTAWSQGNNAAGITDAYSFSSFPDIENATFSSFS</sequence>
<reference evidence="6" key="1">
    <citation type="journal article" date="2020" name="Stud. Mycol.">
        <title>101 Dothideomycetes genomes: a test case for predicting lifestyles and emergence of pathogens.</title>
        <authorList>
            <person name="Haridas S."/>
            <person name="Albert R."/>
            <person name="Binder M."/>
            <person name="Bloem J."/>
            <person name="Labutti K."/>
            <person name="Salamov A."/>
            <person name="Andreopoulos B."/>
            <person name="Baker S."/>
            <person name="Barry K."/>
            <person name="Bills G."/>
            <person name="Bluhm B."/>
            <person name="Cannon C."/>
            <person name="Castanera R."/>
            <person name="Culley D."/>
            <person name="Daum C."/>
            <person name="Ezra D."/>
            <person name="Gonzalez J."/>
            <person name="Henrissat B."/>
            <person name="Kuo A."/>
            <person name="Liang C."/>
            <person name="Lipzen A."/>
            <person name="Lutzoni F."/>
            <person name="Magnuson J."/>
            <person name="Mondo S."/>
            <person name="Nolan M."/>
            <person name="Ohm R."/>
            <person name="Pangilinan J."/>
            <person name="Park H.-J."/>
            <person name="Ramirez L."/>
            <person name="Alfaro M."/>
            <person name="Sun H."/>
            <person name="Tritt A."/>
            <person name="Yoshinaga Y."/>
            <person name="Zwiers L.-H."/>
            <person name="Turgeon B."/>
            <person name="Goodwin S."/>
            <person name="Spatafora J."/>
            <person name="Crous P."/>
            <person name="Grigoriev I."/>
        </authorList>
    </citation>
    <scope>NUCLEOTIDE SEQUENCE</scope>
    <source>
        <strain evidence="6">CBS 675.92</strain>
    </source>
</reference>
<keyword evidence="7" id="KW-1185">Reference proteome</keyword>
<organism evidence="6 7">
    <name type="scientific">Byssothecium circinans</name>
    <dbReference type="NCBI Taxonomy" id="147558"/>
    <lineage>
        <taxon>Eukaryota</taxon>
        <taxon>Fungi</taxon>
        <taxon>Dikarya</taxon>
        <taxon>Ascomycota</taxon>
        <taxon>Pezizomycotina</taxon>
        <taxon>Dothideomycetes</taxon>
        <taxon>Pleosporomycetidae</taxon>
        <taxon>Pleosporales</taxon>
        <taxon>Massarineae</taxon>
        <taxon>Massarinaceae</taxon>
        <taxon>Byssothecium</taxon>
    </lineage>
</organism>
<dbReference type="CDD" id="cd00067">
    <property type="entry name" value="GAL4"/>
    <property type="match status" value="1"/>
</dbReference>
<evidence type="ECO:0000256" key="1">
    <source>
        <dbReference type="ARBA" id="ARBA00022723"/>
    </source>
</evidence>
<dbReference type="Pfam" id="PF00172">
    <property type="entry name" value="Zn_clus"/>
    <property type="match status" value="1"/>
</dbReference>
<proteinExistence type="predicted"/>
<dbReference type="InterPro" id="IPR036864">
    <property type="entry name" value="Zn2-C6_fun-type_DNA-bd_sf"/>
</dbReference>
<evidence type="ECO:0000256" key="3">
    <source>
        <dbReference type="ARBA" id="ARBA00023163"/>
    </source>
</evidence>
<dbReference type="GO" id="GO:0000981">
    <property type="term" value="F:DNA-binding transcription factor activity, RNA polymerase II-specific"/>
    <property type="evidence" value="ECO:0007669"/>
    <property type="project" value="InterPro"/>
</dbReference>
<feature type="domain" description="Zn(2)-C6 fungal-type" evidence="5">
    <location>
        <begin position="27"/>
        <end position="56"/>
    </location>
</feature>
<keyword evidence="3" id="KW-0804">Transcription</keyword>
<keyword evidence="1" id="KW-0479">Metal-binding</keyword>
<evidence type="ECO:0000313" key="6">
    <source>
        <dbReference type="EMBL" id="KAF1960772.1"/>
    </source>
</evidence>
<dbReference type="CDD" id="cd12148">
    <property type="entry name" value="fungal_TF_MHR"/>
    <property type="match status" value="1"/>
</dbReference>
<dbReference type="PANTHER" id="PTHR47424">
    <property type="entry name" value="REGULATORY PROTEIN GAL4"/>
    <property type="match status" value="1"/>
</dbReference>
<evidence type="ECO:0000259" key="5">
    <source>
        <dbReference type="PROSITE" id="PS50048"/>
    </source>
</evidence>
<dbReference type="PANTHER" id="PTHR47424:SF6">
    <property type="entry name" value="PROLINE UTILIZATION TRANS-ACTIVATOR"/>
    <property type="match status" value="1"/>
</dbReference>
<name>A0A6A5UAB1_9PLEO</name>
<dbReference type="GO" id="GO:0008270">
    <property type="term" value="F:zinc ion binding"/>
    <property type="evidence" value="ECO:0007669"/>
    <property type="project" value="InterPro"/>
</dbReference>
<gene>
    <name evidence="6" type="ORF">CC80DRAFT_437970</name>
</gene>
<dbReference type="InterPro" id="IPR007219">
    <property type="entry name" value="XnlR_reg_dom"/>
</dbReference>
<evidence type="ECO:0000313" key="7">
    <source>
        <dbReference type="Proteomes" id="UP000800035"/>
    </source>
</evidence>
<keyword evidence="2" id="KW-0805">Transcription regulation</keyword>
<protein>
    <recommendedName>
        <fullName evidence="5">Zn(2)-C6 fungal-type domain-containing protein</fullName>
    </recommendedName>
</protein>
<dbReference type="Gene3D" id="4.10.240.10">
    <property type="entry name" value="Zn(2)-C6 fungal-type DNA-binding domain"/>
    <property type="match status" value="1"/>
</dbReference>
<dbReference type="InterPro" id="IPR051127">
    <property type="entry name" value="Fungal_SecMet_Regulators"/>
</dbReference>
<dbReference type="PROSITE" id="PS00463">
    <property type="entry name" value="ZN2_CY6_FUNGAL_1"/>
    <property type="match status" value="1"/>
</dbReference>
<dbReference type="Pfam" id="PF04082">
    <property type="entry name" value="Fungal_trans"/>
    <property type="match status" value="1"/>
</dbReference>
<dbReference type="OrthoDB" id="3266505at2759"/>
<dbReference type="InterPro" id="IPR001138">
    <property type="entry name" value="Zn2Cys6_DnaBD"/>
</dbReference>
<accession>A0A6A5UAB1</accession>
<dbReference type="SUPFAM" id="SSF57701">
    <property type="entry name" value="Zn2/Cys6 DNA-binding domain"/>
    <property type="match status" value="1"/>
</dbReference>
<evidence type="ECO:0000256" key="4">
    <source>
        <dbReference type="ARBA" id="ARBA00023242"/>
    </source>
</evidence>
<dbReference type="SMART" id="SM00066">
    <property type="entry name" value="GAL4"/>
    <property type="match status" value="1"/>
</dbReference>
<dbReference type="SMART" id="SM00906">
    <property type="entry name" value="Fungal_trans"/>
    <property type="match status" value="1"/>
</dbReference>
<dbReference type="GO" id="GO:0006351">
    <property type="term" value="P:DNA-templated transcription"/>
    <property type="evidence" value="ECO:0007669"/>
    <property type="project" value="InterPro"/>
</dbReference>
<dbReference type="AlphaFoldDB" id="A0A6A5UAB1"/>
<dbReference type="EMBL" id="ML976982">
    <property type="protein sequence ID" value="KAF1960772.1"/>
    <property type="molecule type" value="Genomic_DNA"/>
</dbReference>
<keyword evidence="4" id="KW-0539">Nucleus</keyword>
<dbReference type="Proteomes" id="UP000800035">
    <property type="component" value="Unassembled WGS sequence"/>
</dbReference>
<dbReference type="GO" id="GO:0003677">
    <property type="term" value="F:DNA binding"/>
    <property type="evidence" value="ECO:0007669"/>
    <property type="project" value="InterPro"/>
</dbReference>
<evidence type="ECO:0000256" key="2">
    <source>
        <dbReference type="ARBA" id="ARBA00023015"/>
    </source>
</evidence>